<evidence type="ECO:0000313" key="5">
    <source>
        <dbReference type="Proteomes" id="UP000290172"/>
    </source>
</evidence>
<dbReference type="Pfam" id="PF03459">
    <property type="entry name" value="TOBE"/>
    <property type="match status" value="2"/>
</dbReference>
<dbReference type="InterPro" id="IPR005116">
    <property type="entry name" value="Transp-assoc_OB_typ1"/>
</dbReference>
<evidence type="ECO:0000256" key="2">
    <source>
        <dbReference type="PROSITE-ProRule" id="PRU01213"/>
    </source>
</evidence>
<dbReference type="InterPro" id="IPR008995">
    <property type="entry name" value="Mo/tungstate-bd_C_term_dom"/>
</dbReference>
<evidence type="ECO:0000259" key="3">
    <source>
        <dbReference type="PROSITE" id="PS51866"/>
    </source>
</evidence>
<dbReference type="PROSITE" id="PS51866">
    <property type="entry name" value="MOP"/>
    <property type="match status" value="2"/>
</dbReference>
<protein>
    <submittedName>
        <fullName evidence="4">Molybdenum-pterin-binding protein</fullName>
    </submittedName>
</protein>
<organism evidence="4 5">
    <name type="scientific">Halarcobacter ebronensis</name>
    <dbReference type="NCBI Taxonomy" id="1462615"/>
    <lineage>
        <taxon>Bacteria</taxon>
        <taxon>Pseudomonadati</taxon>
        <taxon>Campylobacterota</taxon>
        <taxon>Epsilonproteobacteria</taxon>
        <taxon>Campylobacterales</taxon>
        <taxon>Arcobacteraceae</taxon>
        <taxon>Halarcobacter</taxon>
    </lineage>
</organism>
<dbReference type="InterPro" id="IPR004606">
    <property type="entry name" value="Mop_domain"/>
</dbReference>
<keyword evidence="1 2" id="KW-0500">Molybdenum</keyword>
<dbReference type="NCBIfam" id="TIGR00638">
    <property type="entry name" value="Mop"/>
    <property type="match status" value="2"/>
</dbReference>
<dbReference type="RefSeq" id="WP_128979522.1">
    <property type="nucleotide sequence ID" value="NZ_PDKJ01000003.1"/>
</dbReference>
<proteinExistence type="predicted"/>
<reference evidence="4 5" key="1">
    <citation type="submission" date="2017-10" db="EMBL/GenBank/DDBJ databases">
        <title>Genomics of the genus Arcobacter.</title>
        <authorList>
            <person name="Perez-Cataluna A."/>
            <person name="Figueras M.J."/>
        </authorList>
    </citation>
    <scope>NUCLEOTIDE SEQUENCE [LARGE SCALE GENOMIC DNA]</scope>
    <source>
        <strain evidence="4 5">CECT 8993</strain>
    </source>
</reference>
<dbReference type="InterPro" id="IPR051815">
    <property type="entry name" value="Molybdate_resp_trans_reg"/>
</dbReference>
<gene>
    <name evidence="4" type="ORF">CRV08_04535</name>
</gene>
<dbReference type="AlphaFoldDB" id="A0A4Q0YJV3"/>
<sequence>MKTSARNELTGKISDIQVGAVMSEVKLDVNSEIHISATITKESVDSLGLTKGMEVTALIKSSSVILSKEPLKVSARNTIKGTIKELIKGAVNSEVKLSIGDNATIYAIVTNDAVEDLGFSVSETAYAIIKASNVILVA</sequence>
<dbReference type="GO" id="GO:0015689">
    <property type="term" value="P:molybdate ion transport"/>
    <property type="evidence" value="ECO:0007669"/>
    <property type="project" value="InterPro"/>
</dbReference>
<comment type="caution">
    <text evidence="4">The sequence shown here is derived from an EMBL/GenBank/DDBJ whole genome shotgun (WGS) entry which is preliminary data.</text>
</comment>
<dbReference type="PANTHER" id="PTHR30432:SF1">
    <property type="entry name" value="DNA-BINDING TRANSCRIPTIONAL DUAL REGULATOR MODE"/>
    <property type="match status" value="1"/>
</dbReference>
<evidence type="ECO:0000313" key="4">
    <source>
        <dbReference type="EMBL" id="RXJ69281.1"/>
    </source>
</evidence>
<evidence type="ECO:0000256" key="1">
    <source>
        <dbReference type="ARBA" id="ARBA00022505"/>
    </source>
</evidence>
<dbReference type="PANTHER" id="PTHR30432">
    <property type="entry name" value="TRANSCRIPTIONAL REGULATOR MODE"/>
    <property type="match status" value="1"/>
</dbReference>
<dbReference type="Gene3D" id="2.40.50.100">
    <property type="match status" value="2"/>
</dbReference>
<feature type="domain" description="Mop" evidence="3">
    <location>
        <begin position="2"/>
        <end position="68"/>
    </location>
</feature>
<dbReference type="SUPFAM" id="SSF50331">
    <property type="entry name" value="MOP-like"/>
    <property type="match status" value="2"/>
</dbReference>
<feature type="domain" description="Mop" evidence="3">
    <location>
        <begin position="72"/>
        <end position="138"/>
    </location>
</feature>
<accession>A0A4Q0YJV3</accession>
<dbReference type="Proteomes" id="UP000290172">
    <property type="component" value="Unassembled WGS sequence"/>
</dbReference>
<name>A0A4Q0YJV3_9BACT</name>
<dbReference type="EMBL" id="PDKJ01000003">
    <property type="protein sequence ID" value="RXJ69281.1"/>
    <property type="molecule type" value="Genomic_DNA"/>
</dbReference>